<comment type="caution">
    <text evidence="1">The sequence shown here is derived from an EMBL/GenBank/DDBJ whole genome shotgun (WGS) entry which is preliminary data.</text>
</comment>
<dbReference type="EMBL" id="JABFUD020000009">
    <property type="protein sequence ID" value="KAI5075649.1"/>
    <property type="molecule type" value="Genomic_DNA"/>
</dbReference>
<keyword evidence="2" id="KW-1185">Reference proteome</keyword>
<protein>
    <submittedName>
        <fullName evidence="1">Uncharacterized protein</fullName>
    </submittedName>
</protein>
<dbReference type="Proteomes" id="UP000886520">
    <property type="component" value="Chromosome 9"/>
</dbReference>
<dbReference type="AlphaFoldDB" id="A0A9D4UX53"/>
<gene>
    <name evidence="1" type="ORF">GOP47_0009725</name>
</gene>
<evidence type="ECO:0000313" key="2">
    <source>
        <dbReference type="Proteomes" id="UP000886520"/>
    </source>
</evidence>
<name>A0A9D4UX53_ADICA</name>
<accession>A0A9D4UX53</accession>
<evidence type="ECO:0000313" key="1">
    <source>
        <dbReference type="EMBL" id="KAI5075649.1"/>
    </source>
</evidence>
<proteinExistence type="predicted"/>
<reference evidence="1" key="1">
    <citation type="submission" date="2021-01" db="EMBL/GenBank/DDBJ databases">
        <title>Adiantum capillus-veneris genome.</title>
        <authorList>
            <person name="Fang Y."/>
            <person name="Liao Q."/>
        </authorList>
    </citation>
    <scope>NUCLEOTIDE SEQUENCE</scope>
    <source>
        <strain evidence="1">H3</strain>
        <tissue evidence="1">Leaf</tissue>
    </source>
</reference>
<organism evidence="1 2">
    <name type="scientific">Adiantum capillus-veneris</name>
    <name type="common">Maidenhair fern</name>
    <dbReference type="NCBI Taxonomy" id="13818"/>
    <lineage>
        <taxon>Eukaryota</taxon>
        <taxon>Viridiplantae</taxon>
        <taxon>Streptophyta</taxon>
        <taxon>Embryophyta</taxon>
        <taxon>Tracheophyta</taxon>
        <taxon>Polypodiopsida</taxon>
        <taxon>Polypodiidae</taxon>
        <taxon>Polypodiales</taxon>
        <taxon>Pteridineae</taxon>
        <taxon>Pteridaceae</taxon>
        <taxon>Vittarioideae</taxon>
        <taxon>Adiantum</taxon>
    </lineage>
</organism>
<sequence length="70" mass="6831">MGVIGKVSWELWKKDGNCEGETGSEGDGSSRGGCGVIEVAAVGMDGVGDGVNCEEMGARGGAGVLPIGCA</sequence>